<reference evidence="3" key="1">
    <citation type="journal article" date="2017" name="Proc. Natl. Acad. Sci. U.S.A.">
        <title>Simulation of Deepwater Horizon oil plume reveals substrate specialization within a complex community of hydrocarbon-degraders.</title>
        <authorList>
            <person name="Hu P."/>
            <person name="Dubinsky E.A."/>
            <person name="Probst A.J."/>
            <person name="Wang J."/>
            <person name="Sieber C.M.K."/>
            <person name="Tom L.M."/>
            <person name="Gardinali P."/>
            <person name="Banfield J.F."/>
            <person name="Atlas R.M."/>
            <person name="Andersen G.L."/>
        </authorList>
    </citation>
    <scope>NUCLEOTIDE SEQUENCE [LARGE SCALE GENOMIC DNA]</scope>
</reference>
<dbReference type="EMBL" id="MAAO01000012">
    <property type="protein sequence ID" value="OUR94066.1"/>
    <property type="molecule type" value="Genomic_DNA"/>
</dbReference>
<evidence type="ECO:0000313" key="2">
    <source>
        <dbReference type="EMBL" id="OUR94066.1"/>
    </source>
</evidence>
<protein>
    <submittedName>
        <fullName evidence="2">Uncharacterized protein</fullName>
    </submittedName>
</protein>
<name>A0A1Y5F308_9BACT</name>
<evidence type="ECO:0000313" key="3">
    <source>
        <dbReference type="Proteomes" id="UP000196531"/>
    </source>
</evidence>
<evidence type="ECO:0000256" key="1">
    <source>
        <dbReference type="SAM" id="SignalP"/>
    </source>
</evidence>
<dbReference type="AlphaFoldDB" id="A0A1Y5F308"/>
<organism evidence="2 3">
    <name type="scientific">Halobacteriovorax marinus</name>
    <dbReference type="NCBI Taxonomy" id="97084"/>
    <lineage>
        <taxon>Bacteria</taxon>
        <taxon>Pseudomonadati</taxon>
        <taxon>Bdellovibrionota</taxon>
        <taxon>Bacteriovoracia</taxon>
        <taxon>Bacteriovoracales</taxon>
        <taxon>Halobacteriovoraceae</taxon>
        <taxon>Halobacteriovorax</taxon>
    </lineage>
</organism>
<comment type="caution">
    <text evidence="2">The sequence shown here is derived from an EMBL/GenBank/DDBJ whole genome shotgun (WGS) entry which is preliminary data.</text>
</comment>
<feature type="chain" id="PRO_5013345775" evidence="1">
    <location>
        <begin position="20"/>
        <end position="392"/>
    </location>
</feature>
<proteinExistence type="predicted"/>
<feature type="signal peptide" evidence="1">
    <location>
        <begin position="1"/>
        <end position="19"/>
    </location>
</feature>
<accession>A0A1Y5F308</accession>
<dbReference type="Proteomes" id="UP000196531">
    <property type="component" value="Unassembled WGS sequence"/>
</dbReference>
<gene>
    <name evidence="2" type="ORF">A9Q84_18305</name>
</gene>
<keyword evidence="1" id="KW-0732">Signal</keyword>
<sequence length="392" mass="43665">MKWISWAVLLYVTGSSTFAANTLLNKSEAEVINKKSYQAELEVRSWNSTSTIDSEGVEEEFSENEGYSMLEGDFLLRYGYGLQFEARFGGLFRQVESTKEEATKSGAESFVFGMKYAFAPKGKWRYAVDIQYRSSLYENTDYLNESSVPAGEIVLGDSGPSYHVKGILSFKAIGGNILNTSVAYVGRPNTMSNEILYDVNAHLVWKTFSLYAGLEGTKSLGGDVYGTDISNKPPQGRGETELWNSIDRTYSKPYIGLHKTFGRTRIGLEGAQVISGFSTDKGSEITLSLVWNSKGVTNEERKVSKFKEYDIEASVIKVSPRGKFLKIDKGLSQDVEKGMRFDIYKTDYFGGNELVAQGHVFELGADWAIVKLSKKFKKMVIKTGFTARGIDN</sequence>